<feature type="transmembrane region" description="Helical" evidence="1">
    <location>
        <begin position="302"/>
        <end position="323"/>
    </location>
</feature>
<gene>
    <name evidence="2" type="ORF">GCM10020367_30100</name>
</gene>
<reference evidence="3" key="1">
    <citation type="journal article" date="2019" name="Int. J. Syst. Evol. Microbiol.">
        <title>The Global Catalogue of Microorganisms (GCM) 10K type strain sequencing project: providing services to taxonomists for standard genome sequencing and annotation.</title>
        <authorList>
            <consortium name="The Broad Institute Genomics Platform"/>
            <consortium name="The Broad Institute Genome Sequencing Center for Infectious Disease"/>
            <person name="Wu L."/>
            <person name="Ma J."/>
        </authorList>
    </citation>
    <scope>NUCLEOTIDE SEQUENCE [LARGE SCALE GENOMIC DNA]</scope>
    <source>
        <strain evidence="3">JCM 9651</strain>
    </source>
</reference>
<feature type="transmembrane region" description="Helical" evidence="1">
    <location>
        <begin position="204"/>
        <end position="222"/>
    </location>
</feature>
<evidence type="ECO:0000256" key="1">
    <source>
        <dbReference type="SAM" id="Phobius"/>
    </source>
</evidence>
<feature type="transmembrane region" description="Helical" evidence="1">
    <location>
        <begin position="127"/>
        <end position="153"/>
    </location>
</feature>
<keyword evidence="1" id="KW-1133">Transmembrane helix</keyword>
<evidence type="ECO:0008006" key="4">
    <source>
        <dbReference type="Google" id="ProtNLM"/>
    </source>
</evidence>
<evidence type="ECO:0000313" key="3">
    <source>
        <dbReference type="Proteomes" id="UP001499990"/>
    </source>
</evidence>
<feature type="transmembrane region" description="Helical" evidence="1">
    <location>
        <begin position="173"/>
        <end position="197"/>
    </location>
</feature>
<proteinExistence type="predicted"/>
<keyword evidence="3" id="KW-1185">Reference proteome</keyword>
<protein>
    <recommendedName>
        <fullName evidence="4">ABC transporter permease</fullName>
    </recommendedName>
</protein>
<accession>A0ABP6SC84</accession>
<comment type="caution">
    <text evidence="2">The sequence shown here is derived from an EMBL/GenBank/DDBJ whole genome shotgun (WGS) entry which is preliminary data.</text>
</comment>
<dbReference type="EMBL" id="BAAAYL010000001">
    <property type="protein sequence ID" value="GAA3372833.1"/>
    <property type="molecule type" value="Genomic_DNA"/>
</dbReference>
<dbReference type="Proteomes" id="UP001499990">
    <property type="component" value="Unassembled WGS sequence"/>
</dbReference>
<organism evidence="2 3">
    <name type="scientific">Streptomyces sannanensis</name>
    <dbReference type="NCBI Taxonomy" id="285536"/>
    <lineage>
        <taxon>Bacteria</taxon>
        <taxon>Bacillati</taxon>
        <taxon>Actinomycetota</taxon>
        <taxon>Actinomycetes</taxon>
        <taxon>Kitasatosporales</taxon>
        <taxon>Streptomycetaceae</taxon>
        <taxon>Streptomyces</taxon>
    </lineage>
</organism>
<sequence>MSTAFTLRGPAWVAVRQHRRALWAGLGLLVLAAGYLLWVRLSAGDAAATLQATGCQVETENQDCLGDIQNYLDAEVPFEFAITRIGLVMAVLPSLLAAFVAGPLIARELESGTYKLMWSQSVSPARWLAAKLAVPGALALTGIGLFSVLYYWAWSTGPGEFGTRHWYEVPVSASALPVPLAYGVFGIAVGALTGLLVGRTVPALATGALAVGTVSVVMWSYIQPWLWPVETAENVETVENALVGSASVVDNGLLTRTGEHLPFSVCRSSSNEEQLEQCKAAHDVIGTWAEYHPSSHFLPLQLVHSGILLVLAAAAAFAAFRVLKRRHA</sequence>
<keyword evidence="1" id="KW-0472">Membrane</keyword>
<evidence type="ECO:0000313" key="2">
    <source>
        <dbReference type="EMBL" id="GAA3372833.1"/>
    </source>
</evidence>
<name>A0ABP6SC84_9ACTN</name>
<dbReference type="RefSeq" id="WP_345037611.1">
    <property type="nucleotide sequence ID" value="NZ_BAAAYL010000001.1"/>
</dbReference>
<keyword evidence="1" id="KW-0812">Transmembrane</keyword>
<feature type="transmembrane region" description="Helical" evidence="1">
    <location>
        <begin position="21"/>
        <end position="38"/>
    </location>
</feature>
<feature type="transmembrane region" description="Helical" evidence="1">
    <location>
        <begin position="85"/>
        <end position="106"/>
    </location>
</feature>